<proteinExistence type="predicted"/>
<evidence type="ECO:0000313" key="3">
    <source>
        <dbReference type="Proteomes" id="UP000533641"/>
    </source>
</evidence>
<protein>
    <submittedName>
        <fullName evidence="2">Uncharacterized protein</fullName>
    </submittedName>
</protein>
<sequence length="118" mass="12992">MPDIGPYSRPSVLAKLDGRTREARLMQTVRDDLTAHIGGNPTATQKALIDRAAWLQLHVSLMDAKTLDDGGPLSERDSRQYLAWSNALTRIMRDLGADKPRSKPKRSLQDLLAEGVAA</sequence>
<gene>
    <name evidence="2" type="ORF">GGE12_000075</name>
</gene>
<evidence type="ECO:0000256" key="1">
    <source>
        <dbReference type="SAM" id="MobiDB-lite"/>
    </source>
</evidence>
<name>A0A7W6WCB6_9HYPH</name>
<dbReference type="Proteomes" id="UP000533641">
    <property type="component" value="Unassembled WGS sequence"/>
</dbReference>
<evidence type="ECO:0000313" key="2">
    <source>
        <dbReference type="EMBL" id="MBB4272333.1"/>
    </source>
</evidence>
<dbReference type="RefSeq" id="WP_183922155.1">
    <property type="nucleotide sequence ID" value="NZ_JACIGM010000001.1"/>
</dbReference>
<dbReference type="AlphaFoldDB" id="A0A7W6WCB6"/>
<accession>A0A7W6WCB6</accession>
<organism evidence="2 3">
    <name type="scientific">Rhizobium mongolense</name>
    <dbReference type="NCBI Taxonomy" id="57676"/>
    <lineage>
        <taxon>Bacteria</taxon>
        <taxon>Pseudomonadati</taxon>
        <taxon>Pseudomonadota</taxon>
        <taxon>Alphaproteobacteria</taxon>
        <taxon>Hyphomicrobiales</taxon>
        <taxon>Rhizobiaceae</taxon>
        <taxon>Rhizobium/Agrobacterium group</taxon>
        <taxon>Rhizobium</taxon>
    </lineage>
</organism>
<dbReference type="EMBL" id="JACIGM010000001">
    <property type="protein sequence ID" value="MBB4272333.1"/>
    <property type="molecule type" value="Genomic_DNA"/>
</dbReference>
<comment type="caution">
    <text evidence="2">The sequence shown here is derived from an EMBL/GenBank/DDBJ whole genome shotgun (WGS) entry which is preliminary data.</text>
</comment>
<reference evidence="2 3" key="1">
    <citation type="submission" date="2020-08" db="EMBL/GenBank/DDBJ databases">
        <title>Genomic Encyclopedia of Type Strains, Phase IV (KMG-V): Genome sequencing to study the core and pangenomes of soil and plant-associated prokaryotes.</title>
        <authorList>
            <person name="Whitman W."/>
        </authorList>
    </citation>
    <scope>NUCLEOTIDE SEQUENCE [LARGE SCALE GENOMIC DNA]</scope>
    <source>
        <strain evidence="2 3">SEMIA 402</strain>
    </source>
</reference>
<feature type="region of interest" description="Disordered" evidence="1">
    <location>
        <begin position="95"/>
        <end position="118"/>
    </location>
</feature>